<keyword evidence="2" id="KW-1185">Reference proteome</keyword>
<organism evidence="1 2">
    <name type="scientific">Allosphingosinicella humi</name>
    <dbReference type="NCBI Taxonomy" id="2068657"/>
    <lineage>
        <taxon>Bacteria</taxon>
        <taxon>Pseudomonadati</taxon>
        <taxon>Pseudomonadota</taxon>
        <taxon>Alphaproteobacteria</taxon>
        <taxon>Sphingomonadales</taxon>
        <taxon>Sphingomonadaceae</taxon>
        <taxon>Allosphingosinicella</taxon>
    </lineage>
</organism>
<comment type="caution">
    <text evidence="1">The sequence shown here is derived from an EMBL/GenBank/DDBJ whole genome shotgun (WGS) entry which is preliminary data.</text>
</comment>
<gene>
    <name evidence="1" type="ORF">DF286_03015</name>
</gene>
<accession>A0A2U2J0Z0</accession>
<evidence type="ECO:0000313" key="2">
    <source>
        <dbReference type="Proteomes" id="UP000245916"/>
    </source>
</evidence>
<dbReference type="EMBL" id="QFFF01000001">
    <property type="protein sequence ID" value="PWG01951.1"/>
    <property type="molecule type" value="Genomic_DNA"/>
</dbReference>
<evidence type="ECO:0000313" key="1">
    <source>
        <dbReference type="EMBL" id="PWG01951.1"/>
    </source>
</evidence>
<name>A0A2U2J0Z0_9SPHN</name>
<sequence>MCAPRRLFGGSNAVSACVDRDMFIRALVLHGISPALDMEPAEMDMLLEDGSELPDRVEESSAARSTSVGPATPVFNRLKTRLLFTATFVDEFGVGVSHIFFATVARDEDEVRNKLTSRVGARVSYMATVDIGFDPSEPVALSLLSDAMAEMLRQIEDAPTSPLSDGFSLLVEHRFDA</sequence>
<dbReference type="AlphaFoldDB" id="A0A2U2J0Z0"/>
<dbReference type="Proteomes" id="UP000245916">
    <property type="component" value="Unassembled WGS sequence"/>
</dbReference>
<reference evidence="1 2" key="1">
    <citation type="submission" date="2018-05" db="EMBL/GenBank/DDBJ databases">
        <title>Genome of Sphingosinicella humi QZX222.</title>
        <authorList>
            <person name="Qiao Z."/>
            <person name="Wang G."/>
        </authorList>
    </citation>
    <scope>NUCLEOTIDE SEQUENCE [LARGE SCALE GENOMIC DNA]</scope>
    <source>
        <strain evidence="1 2">QZX222</strain>
    </source>
</reference>
<dbReference type="PROSITE" id="PS51257">
    <property type="entry name" value="PROKAR_LIPOPROTEIN"/>
    <property type="match status" value="1"/>
</dbReference>
<proteinExistence type="predicted"/>
<protein>
    <submittedName>
        <fullName evidence="1">Uncharacterized protein</fullName>
    </submittedName>
</protein>